<protein>
    <submittedName>
        <fullName evidence="3">Uncharacterized protein LOC115757456</fullName>
    </submittedName>
</protein>
<evidence type="ECO:0000256" key="1">
    <source>
        <dbReference type="SAM" id="MobiDB-lite"/>
    </source>
</evidence>
<feature type="region of interest" description="Disordered" evidence="1">
    <location>
        <begin position="82"/>
        <end position="101"/>
    </location>
</feature>
<name>A0ABM3HL67_9MYRT</name>
<dbReference type="PANTHER" id="PTHR36751:SF1">
    <property type="entry name" value="F3E22.8 PROTEIN"/>
    <property type="match status" value="1"/>
</dbReference>
<keyword evidence="2" id="KW-1185">Reference proteome</keyword>
<evidence type="ECO:0000313" key="3">
    <source>
        <dbReference type="RefSeq" id="XP_048137351.1"/>
    </source>
</evidence>
<reference evidence="3" key="1">
    <citation type="submission" date="2025-08" db="UniProtKB">
        <authorList>
            <consortium name="RefSeq"/>
        </authorList>
    </citation>
    <scope>IDENTIFICATION</scope>
    <source>
        <tissue evidence="3">Leaf</tissue>
    </source>
</reference>
<accession>A0ABM3HL67</accession>
<sequence>MDVSVVADAFTFTANAESLGFAKFLLLRRSASFISLSDPSCAGPSPRSSASPLHVSALLNPVDVVAPPPVKSDPYRILLRRSRRAKRRQQSSGGPGEGDDGALYGDAPFGGGFGFNGGGGGGGGRGWNFDGFGSQSWDDSSRRPRCVSGFAFDFIYEVIYWIALSKCIHFAFNRVARIVADTMIEDVQAQRKKAPVRLTAMC</sequence>
<evidence type="ECO:0000313" key="2">
    <source>
        <dbReference type="Proteomes" id="UP000827889"/>
    </source>
</evidence>
<dbReference type="RefSeq" id="XP_048137351.1">
    <property type="nucleotide sequence ID" value="XM_048281394.1"/>
</dbReference>
<dbReference type="GeneID" id="115757456"/>
<organism evidence="2 3">
    <name type="scientific">Rhodamnia argentea</name>
    <dbReference type="NCBI Taxonomy" id="178133"/>
    <lineage>
        <taxon>Eukaryota</taxon>
        <taxon>Viridiplantae</taxon>
        <taxon>Streptophyta</taxon>
        <taxon>Embryophyta</taxon>
        <taxon>Tracheophyta</taxon>
        <taxon>Spermatophyta</taxon>
        <taxon>Magnoliopsida</taxon>
        <taxon>eudicotyledons</taxon>
        <taxon>Gunneridae</taxon>
        <taxon>Pentapetalae</taxon>
        <taxon>rosids</taxon>
        <taxon>malvids</taxon>
        <taxon>Myrtales</taxon>
        <taxon>Myrtaceae</taxon>
        <taxon>Myrtoideae</taxon>
        <taxon>Myrteae</taxon>
        <taxon>Australasian group</taxon>
        <taxon>Rhodamnia</taxon>
    </lineage>
</organism>
<proteinExistence type="predicted"/>
<dbReference type="Proteomes" id="UP000827889">
    <property type="component" value="Chromosome 6"/>
</dbReference>
<gene>
    <name evidence="3" type="primary">LOC115757456</name>
</gene>
<dbReference type="PANTHER" id="PTHR36751">
    <property type="entry name" value="F3E22.8 PROTEIN"/>
    <property type="match status" value="1"/>
</dbReference>